<evidence type="ECO:0000256" key="7">
    <source>
        <dbReference type="ARBA" id="ARBA00022764"/>
    </source>
</evidence>
<feature type="domain" description="HMA" evidence="12">
    <location>
        <begin position="22"/>
        <end position="88"/>
    </location>
</feature>
<comment type="subcellular location">
    <subcellularLocation>
        <location evidence="1 10">Periplasm</location>
    </subcellularLocation>
</comment>
<evidence type="ECO:0000256" key="4">
    <source>
        <dbReference type="ARBA" id="ARBA00022466"/>
    </source>
</evidence>
<dbReference type="InterPro" id="IPR011795">
    <property type="entry name" value="MerP"/>
</dbReference>
<evidence type="ECO:0000256" key="8">
    <source>
        <dbReference type="ARBA" id="ARBA00022914"/>
    </source>
</evidence>
<keyword evidence="14" id="KW-1185">Reference proteome</keyword>
<protein>
    <recommendedName>
        <fullName evidence="10">Periplasmic mercury ion-binding protein</fullName>
    </recommendedName>
</protein>
<evidence type="ECO:0000256" key="5">
    <source>
        <dbReference type="ARBA" id="ARBA00022723"/>
    </source>
</evidence>
<dbReference type="EMBL" id="CADIKH010000114">
    <property type="protein sequence ID" value="CAB3774405.1"/>
    <property type="molecule type" value="Genomic_DNA"/>
</dbReference>
<dbReference type="Pfam" id="PF00403">
    <property type="entry name" value="HMA"/>
    <property type="match status" value="1"/>
</dbReference>
<dbReference type="SUPFAM" id="SSF55008">
    <property type="entry name" value="HMA, heavy metal-associated domain"/>
    <property type="match status" value="1"/>
</dbReference>
<dbReference type="InterPro" id="IPR001802">
    <property type="entry name" value="MerP/CopZ"/>
</dbReference>
<comment type="similarity">
    <text evidence="2">Belongs to the MerP family.</text>
</comment>
<dbReference type="PROSITE" id="PS50846">
    <property type="entry name" value="HMA_2"/>
    <property type="match status" value="1"/>
</dbReference>
<keyword evidence="4 10" id="KW-0475">Mercuric resistance</keyword>
<evidence type="ECO:0000313" key="13">
    <source>
        <dbReference type="EMBL" id="CAB3774405.1"/>
    </source>
</evidence>
<comment type="subunit">
    <text evidence="3">Monomer.</text>
</comment>
<organism evidence="13 14">
    <name type="scientific">Paraburkholderia humisilvae</name>
    <dbReference type="NCBI Taxonomy" id="627669"/>
    <lineage>
        <taxon>Bacteria</taxon>
        <taxon>Pseudomonadati</taxon>
        <taxon>Pseudomonadota</taxon>
        <taxon>Betaproteobacteria</taxon>
        <taxon>Burkholderiales</taxon>
        <taxon>Burkholderiaceae</taxon>
        <taxon>Paraburkholderia</taxon>
    </lineage>
</organism>
<dbReference type="InterPro" id="IPR006121">
    <property type="entry name" value="HMA_dom"/>
</dbReference>
<dbReference type="CDD" id="cd00371">
    <property type="entry name" value="HMA"/>
    <property type="match status" value="1"/>
</dbReference>
<evidence type="ECO:0000256" key="10">
    <source>
        <dbReference type="RuleBase" id="RU361212"/>
    </source>
</evidence>
<dbReference type="GO" id="GO:0042597">
    <property type="term" value="C:periplasmic space"/>
    <property type="evidence" value="ECO:0007669"/>
    <property type="project" value="UniProtKB-SubCell"/>
</dbReference>
<evidence type="ECO:0000256" key="3">
    <source>
        <dbReference type="ARBA" id="ARBA00011245"/>
    </source>
</evidence>
<evidence type="ECO:0000256" key="9">
    <source>
        <dbReference type="ARBA" id="ARBA00045344"/>
    </source>
</evidence>
<keyword evidence="7 10" id="KW-0574">Periplasm</keyword>
<evidence type="ECO:0000259" key="12">
    <source>
        <dbReference type="PROSITE" id="PS50846"/>
    </source>
</evidence>
<proteinExistence type="inferred from homology"/>
<dbReference type="PRINTS" id="PR00946">
    <property type="entry name" value="HGSCAVENGER"/>
</dbReference>
<dbReference type="GO" id="GO:0045340">
    <property type="term" value="F:mercury ion binding"/>
    <property type="evidence" value="ECO:0007669"/>
    <property type="project" value="UniProtKB-UniRule"/>
</dbReference>
<keyword evidence="8 10" id="KW-0476">Mercury</keyword>
<comment type="function">
    <text evidence="9 10">Involved in mercury resistance. Acts as a mercury scavenger that specifically binds to a mercuric ion in the periplasm and probably passes it to the cytoplasmic mercuric reductase MerA via the mercuric transport protein MerT.</text>
</comment>
<accession>A0A6J5FB10</accession>
<dbReference type="GO" id="GO:0015097">
    <property type="term" value="F:mercury ion transmembrane transporter activity"/>
    <property type="evidence" value="ECO:0007669"/>
    <property type="project" value="UniProtKB-UniRule"/>
</dbReference>
<name>A0A6J5FB10_9BURK</name>
<gene>
    <name evidence="10 13" type="primary">merP</name>
    <name evidence="13" type="ORF">LMG29542_07784</name>
</gene>
<keyword evidence="5 10" id="KW-0479">Metal-binding</keyword>
<dbReference type="RefSeq" id="WP_175233001.1">
    <property type="nucleotide sequence ID" value="NZ_CADIKH010000114.1"/>
</dbReference>
<dbReference type="Gene3D" id="3.30.70.100">
    <property type="match status" value="1"/>
</dbReference>
<reference evidence="13 14" key="1">
    <citation type="submission" date="2020-04" db="EMBL/GenBank/DDBJ databases">
        <authorList>
            <person name="De Canck E."/>
        </authorList>
    </citation>
    <scope>NUCLEOTIDE SEQUENCE [LARGE SCALE GENOMIC DNA]</scope>
    <source>
        <strain evidence="13 14">LMG 29542</strain>
    </source>
</reference>
<dbReference type="FunFam" id="3.30.70.100:FF:000005">
    <property type="entry name" value="Copper-exporting P-type ATPase A"/>
    <property type="match status" value="1"/>
</dbReference>
<feature type="signal peptide" evidence="11">
    <location>
        <begin position="1"/>
        <end position="19"/>
    </location>
</feature>
<evidence type="ECO:0000256" key="11">
    <source>
        <dbReference type="SAM" id="SignalP"/>
    </source>
</evidence>
<evidence type="ECO:0000256" key="1">
    <source>
        <dbReference type="ARBA" id="ARBA00004418"/>
    </source>
</evidence>
<dbReference type="NCBIfam" id="TIGR02052">
    <property type="entry name" value="MerP"/>
    <property type="match status" value="1"/>
</dbReference>
<evidence type="ECO:0000256" key="2">
    <source>
        <dbReference type="ARBA" id="ARBA00005938"/>
    </source>
</evidence>
<feature type="chain" id="PRO_5027028202" description="Periplasmic mercury ion-binding protein" evidence="11">
    <location>
        <begin position="20"/>
        <end position="91"/>
    </location>
</feature>
<dbReference type="PROSITE" id="PS01047">
    <property type="entry name" value="HMA_1"/>
    <property type="match status" value="1"/>
</dbReference>
<dbReference type="AlphaFoldDB" id="A0A6J5FB10"/>
<dbReference type="InterPro" id="IPR036163">
    <property type="entry name" value="HMA_dom_sf"/>
</dbReference>
<dbReference type="InterPro" id="IPR017969">
    <property type="entry name" value="Heavy-metal-associated_CS"/>
</dbReference>
<dbReference type="Proteomes" id="UP000494363">
    <property type="component" value="Unassembled WGS sequence"/>
</dbReference>
<evidence type="ECO:0000256" key="6">
    <source>
        <dbReference type="ARBA" id="ARBA00022729"/>
    </source>
</evidence>
<keyword evidence="6 11" id="KW-0732">Signal</keyword>
<evidence type="ECO:0000313" key="14">
    <source>
        <dbReference type="Proteomes" id="UP000494363"/>
    </source>
</evidence>
<sequence>MKKLLAALVVAVLAVPVWAATQTVTLSVPGMTCAACPITVKHALSQVAGVEKTDVRFEQREAIVTFDDGKTNVQALTRATADAGYPSSVKH</sequence>